<proteinExistence type="predicted"/>
<evidence type="ECO:0000313" key="2">
    <source>
        <dbReference type="EMBL" id="CUS08757.1"/>
    </source>
</evidence>
<organism evidence="2 3">
    <name type="scientific">Tuber aestivum</name>
    <name type="common">summer truffle</name>
    <dbReference type="NCBI Taxonomy" id="59557"/>
    <lineage>
        <taxon>Eukaryota</taxon>
        <taxon>Fungi</taxon>
        <taxon>Dikarya</taxon>
        <taxon>Ascomycota</taxon>
        <taxon>Pezizomycotina</taxon>
        <taxon>Pezizomycetes</taxon>
        <taxon>Pezizales</taxon>
        <taxon>Tuberaceae</taxon>
        <taxon>Tuber</taxon>
    </lineage>
</organism>
<feature type="non-terminal residue" evidence="2">
    <location>
        <position position="127"/>
    </location>
</feature>
<sequence>LAPPPPHFAQFTGYHSQHRIVAVGTGSLENPENSIEQLYHKKNKEAEGKITMMPAANPSGINIISIIPQICYSMIPISICRHMHRAHIQYSDTLIHTIHAAGFPSSSGRLGQSSVSGLSGAVWKGSR</sequence>
<dbReference type="AlphaFoldDB" id="A0A292PQL9"/>
<dbReference type="EMBL" id="LN891115">
    <property type="protein sequence ID" value="CUS08757.1"/>
    <property type="molecule type" value="Genomic_DNA"/>
</dbReference>
<feature type="region of interest" description="Disordered" evidence="1">
    <location>
        <begin position="105"/>
        <end position="127"/>
    </location>
</feature>
<reference evidence="2" key="1">
    <citation type="submission" date="2015-10" db="EMBL/GenBank/DDBJ databases">
        <authorList>
            <person name="Regsiter A."/>
            <person name="william w."/>
        </authorList>
    </citation>
    <scope>NUCLEOTIDE SEQUENCE</scope>
    <source>
        <strain evidence="2">Montdore</strain>
    </source>
</reference>
<dbReference type="Proteomes" id="UP001412239">
    <property type="component" value="Unassembled WGS sequence"/>
</dbReference>
<feature type="compositionally biased region" description="Low complexity" evidence="1">
    <location>
        <begin position="105"/>
        <end position="120"/>
    </location>
</feature>
<name>A0A292PQL9_9PEZI</name>
<protein>
    <submittedName>
        <fullName evidence="2">Uncharacterized protein</fullName>
    </submittedName>
</protein>
<evidence type="ECO:0000313" key="3">
    <source>
        <dbReference type="Proteomes" id="UP001412239"/>
    </source>
</evidence>
<keyword evidence="3" id="KW-1185">Reference proteome</keyword>
<gene>
    <name evidence="2" type="ORF">GSTUAT00007172001</name>
</gene>
<evidence type="ECO:0000256" key="1">
    <source>
        <dbReference type="SAM" id="MobiDB-lite"/>
    </source>
</evidence>
<accession>A0A292PQL9</accession>